<feature type="transmembrane region" description="Helical" evidence="8">
    <location>
        <begin position="180"/>
        <end position="200"/>
    </location>
</feature>
<dbReference type="HOGENOM" id="CLU_054508_1_0_12"/>
<dbReference type="PANTHER" id="PTHR22911:SF137">
    <property type="entry name" value="SOLUTE CARRIER FAMILY 35 MEMBER G2-RELATED"/>
    <property type="match status" value="1"/>
</dbReference>
<feature type="domain" description="EamA" evidence="9">
    <location>
        <begin position="153"/>
        <end position="279"/>
    </location>
</feature>
<organism evidence="10 11">
    <name type="scientific">Brachyspira intermedia (strain ATCC 51140 / PWS/A)</name>
    <name type="common">Serpulina intermedia</name>
    <dbReference type="NCBI Taxonomy" id="1045858"/>
    <lineage>
        <taxon>Bacteria</taxon>
        <taxon>Pseudomonadati</taxon>
        <taxon>Spirochaetota</taxon>
        <taxon>Spirochaetia</taxon>
        <taxon>Brachyspirales</taxon>
        <taxon>Brachyspiraceae</taxon>
        <taxon>Brachyspira</taxon>
    </lineage>
</organism>
<dbReference type="InterPro" id="IPR037185">
    <property type="entry name" value="EmrE-like"/>
</dbReference>
<protein>
    <submittedName>
        <fullName evidence="10">Permease</fullName>
    </submittedName>
</protein>
<dbReference type="AlphaFoldDB" id="G0ELL8"/>
<feature type="transmembrane region" description="Helical" evidence="8">
    <location>
        <begin position="74"/>
        <end position="93"/>
    </location>
</feature>
<accession>G0ELL8</accession>
<keyword evidence="5 8" id="KW-0812">Transmembrane</keyword>
<dbReference type="GO" id="GO:0005886">
    <property type="term" value="C:plasma membrane"/>
    <property type="evidence" value="ECO:0007669"/>
    <property type="project" value="UniProtKB-SubCell"/>
</dbReference>
<evidence type="ECO:0000256" key="1">
    <source>
        <dbReference type="ARBA" id="ARBA00004651"/>
    </source>
</evidence>
<keyword evidence="4" id="KW-1003">Cell membrane</keyword>
<reference evidence="10 11" key="1">
    <citation type="journal article" date="2011" name="BMC Genomics">
        <title>Complete genome sequence of Brachyspira intermedia reveals unique genomic features in Brachyspira species and phage-mediated horizontal gene transfer.</title>
        <authorList>
            <person name="Hafstrom T."/>
            <person name="Jansson D.S."/>
            <person name="Segerman B."/>
        </authorList>
    </citation>
    <scope>NUCLEOTIDE SEQUENCE [LARGE SCALE GENOMIC DNA]</scope>
    <source>
        <strain evidence="11">ATCC 51140 / PWS/A</strain>
    </source>
</reference>
<keyword evidence="3" id="KW-0813">Transport</keyword>
<dbReference type="Proteomes" id="UP000008522">
    <property type="component" value="Chromosome"/>
</dbReference>
<feature type="transmembrane region" description="Helical" evidence="8">
    <location>
        <begin position="129"/>
        <end position="146"/>
    </location>
</feature>
<evidence type="ECO:0000313" key="10">
    <source>
        <dbReference type="EMBL" id="AEM21518.1"/>
    </source>
</evidence>
<dbReference type="NCBIfam" id="TIGR00688">
    <property type="entry name" value="rarD"/>
    <property type="match status" value="1"/>
</dbReference>
<feature type="transmembrane region" description="Helical" evidence="8">
    <location>
        <begin position="105"/>
        <end position="122"/>
    </location>
</feature>
<feature type="transmembrane region" description="Helical" evidence="8">
    <location>
        <begin position="16"/>
        <end position="33"/>
    </location>
</feature>
<sequence>MWDILMSNNNNNNKSILLASTAYIIWGLLPLYWKSVQNFDSAFVLGLRVITTFIFTLIIIIYKKANLYKGIKPLIAIIIAGIFLGLNWYLYIYTVNSGHVLEAGLAYYIAPILSILVGIIVFREKKTPLEYAAIILMFIGMIYQTITLGRPPIMAFFIGLTFSIYGLFKKLTIYSSWESLFLETTAILIPSIILSAIYFPKTPQPIHTWVSLMFAGVATGIPLYLYAKAAKGLQVSTLGFLQFLLPFFATLLAIFVYKEEVNLNRAITLAIIILAAILYAISIFKNSANKDN</sequence>
<evidence type="ECO:0000256" key="5">
    <source>
        <dbReference type="ARBA" id="ARBA00022692"/>
    </source>
</evidence>
<comment type="subcellular location">
    <subcellularLocation>
        <location evidence="1">Cell membrane</location>
        <topology evidence="1">Multi-pass membrane protein</topology>
    </subcellularLocation>
</comment>
<evidence type="ECO:0000313" key="11">
    <source>
        <dbReference type="Proteomes" id="UP000008522"/>
    </source>
</evidence>
<keyword evidence="6 8" id="KW-1133">Transmembrane helix</keyword>
<feature type="transmembrane region" description="Helical" evidence="8">
    <location>
        <begin position="206"/>
        <end position="226"/>
    </location>
</feature>
<evidence type="ECO:0000256" key="8">
    <source>
        <dbReference type="SAM" id="Phobius"/>
    </source>
</evidence>
<dbReference type="InterPro" id="IPR004626">
    <property type="entry name" value="RarD"/>
</dbReference>
<keyword evidence="11" id="KW-1185">Reference proteome</keyword>
<feature type="transmembrane region" description="Helical" evidence="8">
    <location>
        <begin position="263"/>
        <end position="284"/>
    </location>
</feature>
<dbReference type="Pfam" id="PF00892">
    <property type="entry name" value="EamA"/>
    <property type="match status" value="2"/>
</dbReference>
<proteinExistence type="inferred from homology"/>
<name>G0ELL8_BRAIP</name>
<dbReference type="PANTHER" id="PTHR22911">
    <property type="entry name" value="ACYL-MALONYL CONDENSING ENZYME-RELATED"/>
    <property type="match status" value="1"/>
</dbReference>
<evidence type="ECO:0000256" key="2">
    <source>
        <dbReference type="ARBA" id="ARBA00007362"/>
    </source>
</evidence>
<gene>
    <name evidence="10" type="ordered locus">Bint_0893</name>
</gene>
<evidence type="ECO:0000256" key="3">
    <source>
        <dbReference type="ARBA" id="ARBA00022448"/>
    </source>
</evidence>
<dbReference type="eggNOG" id="COG2962">
    <property type="taxonomic scope" value="Bacteria"/>
</dbReference>
<evidence type="ECO:0000256" key="4">
    <source>
        <dbReference type="ARBA" id="ARBA00022475"/>
    </source>
</evidence>
<comment type="similarity">
    <text evidence="2">Belongs to the EamA transporter family.</text>
</comment>
<dbReference type="EMBL" id="CP002874">
    <property type="protein sequence ID" value="AEM21518.1"/>
    <property type="molecule type" value="Genomic_DNA"/>
</dbReference>
<evidence type="ECO:0000256" key="7">
    <source>
        <dbReference type="ARBA" id="ARBA00023136"/>
    </source>
</evidence>
<feature type="transmembrane region" description="Helical" evidence="8">
    <location>
        <begin position="238"/>
        <end position="257"/>
    </location>
</feature>
<feature type="transmembrane region" description="Helical" evidence="8">
    <location>
        <begin position="45"/>
        <end position="62"/>
    </location>
</feature>
<evidence type="ECO:0000259" key="9">
    <source>
        <dbReference type="Pfam" id="PF00892"/>
    </source>
</evidence>
<dbReference type="SUPFAM" id="SSF103481">
    <property type="entry name" value="Multidrug resistance efflux transporter EmrE"/>
    <property type="match status" value="2"/>
</dbReference>
<feature type="domain" description="EamA" evidence="9">
    <location>
        <begin position="14"/>
        <end position="142"/>
    </location>
</feature>
<keyword evidence="7 8" id="KW-0472">Membrane</keyword>
<dbReference type="InterPro" id="IPR000620">
    <property type="entry name" value="EamA_dom"/>
</dbReference>
<evidence type="ECO:0000256" key="6">
    <source>
        <dbReference type="ARBA" id="ARBA00022989"/>
    </source>
</evidence>
<dbReference type="KEGG" id="bip:Bint_0893"/>
<dbReference type="PATRIC" id="fig|1045858.4.peg.893"/>
<feature type="transmembrane region" description="Helical" evidence="8">
    <location>
        <begin position="152"/>
        <end position="168"/>
    </location>
</feature>